<dbReference type="InterPro" id="IPR007487">
    <property type="entry name" value="ABC_transpt-TYRBP-like"/>
</dbReference>
<dbReference type="AlphaFoldDB" id="A0A545T2X9"/>
<evidence type="ECO:0000313" key="2">
    <source>
        <dbReference type="Proteomes" id="UP000317839"/>
    </source>
</evidence>
<sequence>MGRIKSRFLAQQLPLMMALMLLTYSININKLRASEKTEKTIPVLFVAAQQPTEQLRKALETQLRVKMPSRKVAFFDLQNLVKRDLEQILKNADQCALAIGPEATQRMLSIRQPINHFSILTSRNLLDKLHRVYQRLGIEVTGIYEEQPLQRQLFLAKAINDQLQDIAIILNQKDKYYLPEYQATAGKLGLSVKYRVLKAADSPEKYMGDIADPDTFLMLTNNNQLYVKSKLSALVLAAYYQQIKLIGNRFENAKTGALASIYTPTTTLAIEAISDFVESCKGEPTSAPRYAKSFSVIINQQIANNLNMSNLNANQLSKLITQMENSQEVE</sequence>
<comment type="caution">
    <text evidence="1">The sequence shown here is derived from an EMBL/GenBank/DDBJ whole genome shotgun (WGS) entry which is preliminary data.</text>
</comment>
<evidence type="ECO:0008006" key="3">
    <source>
        <dbReference type="Google" id="ProtNLM"/>
    </source>
</evidence>
<dbReference type="Pfam" id="PF04392">
    <property type="entry name" value="ABC_sub_bind"/>
    <property type="match status" value="1"/>
</dbReference>
<dbReference type="Proteomes" id="UP000317839">
    <property type="component" value="Unassembled WGS sequence"/>
</dbReference>
<proteinExistence type="predicted"/>
<protein>
    <recommendedName>
        <fullName evidence="3">ABC transporter substrate-binding protein</fullName>
    </recommendedName>
</protein>
<dbReference type="EMBL" id="VIKR01000006">
    <property type="protein sequence ID" value="TQV71574.1"/>
    <property type="molecule type" value="Genomic_DNA"/>
</dbReference>
<dbReference type="Gene3D" id="3.40.50.2300">
    <property type="match status" value="2"/>
</dbReference>
<accession>A0A545T2X9</accession>
<evidence type="ECO:0000313" key="1">
    <source>
        <dbReference type="EMBL" id="TQV71574.1"/>
    </source>
</evidence>
<organism evidence="1 2">
    <name type="scientific">Aliikangiella marina</name>
    <dbReference type="NCBI Taxonomy" id="1712262"/>
    <lineage>
        <taxon>Bacteria</taxon>
        <taxon>Pseudomonadati</taxon>
        <taxon>Pseudomonadota</taxon>
        <taxon>Gammaproteobacteria</taxon>
        <taxon>Oceanospirillales</taxon>
        <taxon>Pleioneaceae</taxon>
        <taxon>Aliikangiella</taxon>
    </lineage>
</organism>
<reference evidence="1 2" key="1">
    <citation type="submission" date="2019-06" db="EMBL/GenBank/DDBJ databases">
        <title>Draft genome of Aliikangiella marina GYP-15.</title>
        <authorList>
            <person name="Wang G."/>
        </authorList>
    </citation>
    <scope>NUCLEOTIDE SEQUENCE [LARGE SCALE GENOMIC DNA]</scope>
    <source>
        <strain evidence="1 2">GYP-15</strain>
    </source>
</reference>
<dbReference type="PANTHER" id="PTHR35271:SF1">
    <property type="entry name" value="ABC TRANSPORTER, SUBSTRATE-BINDING LIPOPROTEIN"/>
    <property type="match status" value="1"/>
</dbReference>
<dbReference type="RefSeq" id="WP_142943973.1">
    <property type="nucleotide sequence ID" value="NZ_VIKR01000006.1"/>
</dbReference>
<name>A0A545T2X9_9GAMM</name>
<dbReference type="PANTHER" id="PTHR35271">
    <property type="entry name" value="ABC TRANSPORTER, SUBSTRATE-BINDING LIPOPROTEIN-RELATED"/>
    <property type="match status" value="1"/>
</dbReference>
<gene>
    <name evidence="1" type="ORF">FLL45_20710</name>
</gene>
<keyword evidence="2" id="KW-1185">Reference proteome</keyword>
<dbReference type="OrthoDB" id="9178917at2"/>